<comment type="subcellular location">
    <subcellularLocation>
        <location evidence="3">Chromosome</location>
    </subcellularLocation>
    <subcellularLocation>
        <location evidence="2">Nucleus</location>
    </subcellularLocation>
</comment>
<dbReference type="GO" id="GO:0000786">
    <property type="term" value="C:nucleosome"/>
    <property type="evidence" value="ECO:0007669"/>
    <property type="project" value="UniProtKB-KW"/>
</dbReference>
<name>A0A1J1IDZ4_9DIPT</name>
<comment type="catalytic activity">
    <reaction evidence="15">
        <text>beta-D-galactosyl-(1&lt;-&gt;1)-sphing-4-enine + H2O = sphing-4-enine + D-galactose</text>
        <dbReference type="Rhea" id="RHEA:43908"/>
        <dbReference type="ChEBI" id="CHEBI:4139"/>
        <dbReference type="ChEBI" id="CHEBI:15377"/>
        <dbReference type="ChEBI" id="CHEBI:57756"/>
        <dbReference type="ChEBI" id="CHEBI:57934"/>
    </reaction>
    <physiologicalReaction direction="left-to-right" evidence="15">
        <dbReference type="Rhea" id="RHEA:43909"/>
    </physiologicalReaction>
</comment>
<evidence type="ECO:0000313" key="29">
    <source>
        <dbReference type="EMBL" id="CRK98477.1"/>
    </source>
</evidence>
<dbReference type="InterPro" id="IPR007125">
    <property type="entry name" value="H2A/H2B/H3"/>
</dbReference>
<evidence type="ECO:0000256" key="4">
    <source>
        <dbReference type="ARBA" id="ARBA00010343"/>
    </source>
</evidence>
<evidence type="ECO:0000256" key="2">
    <source>
        <dbReference type="ARBA" id="ARBA00004123"/>
    </source>
</evidence>
<evidence type="ECO:0000256" key="9">
    <source>
        <dbReference type="ARBA" id="ARBA00022801"/>
    </source>
</evidence>
<evidence type="ECO:0000256" key="1">
    <source>
        <dbReference type="ARBA" id="ARBA00000448"/>
    </source>
</evidence>
<evidence type="ECO:0000256" key="23">
    <source>
        <dbReference type="ARBA" id="ARBA00081896"/>
    </source>
</evidence>
<evidence type="ECO:0000256" key="24">
    <source>
        <dbReference type="ARBA" id="ARBA00083229"/>
    </source>
</evidence>
<dbReference type="FunFam" id="3.20.20.80:FF:000011">
    <property type="entry name" value="Cytosolic beta-glucosidase"/>
    <property type="match status" value="1"/>
</dbReference>
<evidence type="ECO:0000256" key="15">
    <source>
        <dbReference type="ARBA" id="ARBA00048813"/>
    </source>
</evidence>
<dbReference type="CDD" id="cd22911">
    <property type="entry name" value="HFD_H3"/>
    <property type="match status" value="1"/>
</dbReference>
<evidence type="ECO:0000256" key="17">
    <source>
        <dbReference type="ARBA" id="ARBA00051414"/>
    </source>
</evidence>
<evidence type="ECO:0000256" key="16">
    <source>
        <dbReference type="ARBA" id="ARBA00050809"/>
    </source>
</evidence>
<dbReference type="GO" id="GO:0003677">
    <property type="term" value="F:DNA binding"/>
    <property type="evidence" value="ECO:0007669"/>
    <property type="project" value="UniProtKB-KW"/>
</dbReference>
<keyword evidence="7" id="KW-0158">Chromosome</keyword>
<dbReference type="InterPro" id="IPR017853">
    <property type="entry name" value="GH"/>
</dbReference>
<evidence type="ECO:0000256" key="3">
    <source>
        <dbReference type="ARBA" id="ARBA00004286"/>
    </source>
</evidence>
<dbReference type="FunFam" id="1.10.20.10:FF:000085">
    <property type="entry name" value="Histone H3.2"/>
    <property type="match status" value="1"/>
</dbReference>
<evidence type="ECO:0000256" key="11">
    <source>
        <dbReference type="ARBA" id="ARBA00023242"/>
    </source>
</evidence>
<evidence type="ECO:0000256" key="19">
    <source>
        <dbReference type="ARBA" id="ARBA00052085"/>
    </source>
</evidence>
<dbReference type="PANTHER" id="PTHR10353:SF36">
    <property type="entry name" value="LP05116P"/>
    <property type="match status" value="1"/>
</dbReference>
<dbReference type="EC" id="3.2.1.46" evidence="5"/>
<evidence type="ECO:0000256" key="26">
    <source>
        <dbReference type="RuleBase" id="RU004468"/>
    </source>
</evidence>
<dbReference type="GO" id="GO:0004336">
    <property type="term" value="F:galactosylceramidase activity"/>
    <property type="evidence" value="ECO:0007669"/>
    <property type="project" value="UniProtKB-EC"/>
</dbReference>
<dbReference type="GO" id="GO:0030527">
    <property type="term" value="F:structural constituent of chromatin"/>
    <property type="evidence" value="ECO:0007669"/>
    <property type="project" value="InterPro"/>
</dbReference>
<evidence type="ECO:0000256" key="13">
    <source>
        <dbReference type="ARBA" id="ARBA00023295"/>
    </source>
</evidence>
<evidence type="ECO:0000259" key="28">
    <source>
        <dbReference type="Pfam" id="PF00125"/>
    </source>
</evidence>
<comment type="catalytic activity">
    <reaction evidence="14">
        <text>a beta-D-galactosyl-(1&lt;-&gt;1')-N-acylsphing-4-enine + H2O = an N-acylsphing-4-enine + D-galactose</text>
        <dbReference type="Rhea" id="RHEA:14297"/>
        <dbReference type="ChEBI" id="CHEBI:4139"/>
        <dbReference type="ChEBI" id="CHEBI:15377"/>
        <dbReference type="ChEBI" id="CHEBI:18390"/>
        <dbReference type="ChEBI" id="CHEBI:52639"/>
        <dbReference type="EC" id="3.2.1.46"/>
    </reaction>
    <physiologicalReaction direction="left-to-right" evidence="14">
        <dbReference type="Rhea" id="RHEA:14298"/>
    </physiologicalReaction>
</comment>
<keyword evidence="9 26" id="KW-0378">Hydrolase</keyword>
<dbReference type="Gene3D" id="1.10.20.10">
    <property type="entry name" value="Histone, subunit A"/>
    <property type="match status" value="1"/>
</dbReference>
<evidence type="ECO:0000256" key="27">
    <source>
        <dbReference type="SAM" id="MobiDB-lite"/>
    </source>
</evidence>
<feature type="active site" description="Nucleophile" evidence="25">
    <location>
        <position position="386"/>
    </location>
</feature>
<feature type="region of interest" description="Disordered" evidence="27">
    <location>
        <begin position="654"/>
        <end position="681"/>
    </location>
</feature>
<organism evidence="29 30">
    <name type="scientific">Clunio marinus</name>
    <dbReference type="NCBI Taxonomy" id="568069"/>
    <lineage>
        <taxon>Eukaryota</taxon>
        <taxon>Metazoa</taxon>
        <taxon>Ecdysozoa</taxon>
        <taxon>Arthropoda</taxon>
        <taxon>Hexapoda</taxon>
        <taxon>Insecta</taxon>
        <taxon>Pterygota</taxon>
        <taxon>Neoptera</taxon>
        <taxon>Endopterygota</taxon>
        <taxon>Diptera</taxon>
        <taxon>Nematocera</taxon>
        <taxon>Chironomoidea</taxon>
        <taxon>Chironomidae</taxon>
        <taxon>Clunio</taxon>
    </lineage>
</organism>
<evidence type="ECO:0000256" key="5">
    <source>
        <dbReference type="ARBA" id="ARBA00012657"/>
    </source>
</evidence>
<sequence length="681" mass="78328">AVTKCEHNEFPKDFKFGVGTSSYQIEGGWNVDGKGESIWDYMTHNRPQSIEDQSNADYTAESYKHWKRDVEMVEELGVSIYRFSISWTRILPNGFTNHVNDAGINYYNNLIDELIRRNITPMVTMYHWELPQRLQELGGWTNPELIDIFYDYAQVLLEKFGDRVKIWTTFNEPWHVCEQAYGQDYMAPAYNFPGIPNYLCGHNLLKSHAKVYHMYKNKFNRQNGVMGITSDVSFPQPLTRSLDDQKACERALQFYVGWFMHPIYSKYGNYPKIMIDRIDGLSRQQGFTKSRLPKFTSEEIKMIHKTSDFFGINSYTSVLVTSNDDKSNPANHAVPSFFHDMGIIETQDDNWPKSGSVWLRVYPPGMRHLLNWIRKEYDNPEIFITENGVSDKGGLNDTKRVEYFNSYLTSILGAIKDGCNVKGYIAWSLMDSFEWKAGFTETFGLYHVDFTHPNKTRIPKLSAKVYSNIVKTRKIDLDYNPEISSKTASYMLEYSSGAGYNTNACLIGNRCPVPAVSHPGPVKRGTIALREIRRYQNSTEQLVSHASFQRLVREITMVFKPDFRYQAAALSVLQEGAEAYLVGIFEDTNLCSIHAKSCVDNLFSRQVEENEDSCVSYCVDKFANVNQRLMTTYVEVQSSINEKRMQEYENQMKEAEAQAARQQEEVTDSAISVEPTVEATN</sequence>
<dbReference type="OrthoDB" id="65569at2759"/>
<comment type="catalytic activity">
    <reaction evidence="1">
        <text>Hydrolysis of terminal, non-reducing beta-D-glucosyl residues with release of beta-D-glucose.</text>
        <dbReference type="EC" id="3.2.1.21"/>
    </reaction>
</comment>
<dbReference type="InterPro" id="IPR000164">
    <property type="entry name" value="Histone_H3/CENP-A"/>
</dbReference>
<keyword evidence="11" id="KW-0539">Nucleus</keyword>
<dbReference type="EC" id="3.2.1.21" evidence="6"/>
<evidence type="ECO:0000256" key="7">
    <source>
        <dbReference type="ARBA" id="ARBA00022454"/>
    </source>
</evidence>
<dbReference type="PANTHER" id="PTHR10353">
    <property type="entry name" value="GLYCOSYL HYDROLASE"/>
    <property type="match status" value="1"/>
</dbReference>
<dbReference type="Pfam" id="PF00125">
    <property type="entry name" value="Histone"/>
    <property type="match status" value="1"/>
</dbReference>
<dbReference type="PROSITE" id="PS00572">
    <property type="entry name" value="GLYCOSYL_HYDROL_F1_1"/>
    <property type="match status" value="1"/>
</dbReference>
<comment type="catalytic activity">
    <reaction evidence="18">
        <text>beta-D-glucosyl-(1&lt;-&gt;1)-N-octadecanoylsphing-4-enine + H2O = N-octadecanoylsphing-4-enine + D-glucose</text>
        <dbReference type="Rhea" id="RHEA:59284"/>
        <dbReference type="ChEBI" id="CHEBI:4167"/>
        <dbReference type="ChEBI" id="CHEBI:15377"/>
        <dbReference type="ChEBI" id="CHEBI:72961"/>
        <dbReference type="ChEBI" id="CHEBI:84719"/>
    </reaction>
    <physiologicalReaction direction="left-to-right" evidence="18">
        <dbReference type="Rhea" id="RHEA:59285"/>
    </physiologicalReaction>
</comment>
<evidence type="ECO:0000313" key="30">
    <source>
        <dbReference type="Proteomes" id="UP000183832"/>
    </source>
</evidence>
<keyword evidence="12" id="KW-0544">Nucleosome core</keyword>
<dbReference type="InterPro" id="IPR033132">
    <property type="entry name" value="GH_1_N_CS"/>
</dbReference>
<dbReference type="InterPro" id="IPR001360">
    <property type="entry name" value="Glyco_hydro_1"/>
</dbReference>
<keyword evidence="13 26" id="KW-0326">Glycosidase</keyword>
<evidence type="ECO:0000256" key="14">
    <source>
        <dbReference type="ARBA" id="ARBA00033698"/>
    </source>
</evidence>
<dbReference type="Proteomes" id="UP000183832">
    <property type="component" value="Unassembled WGS sequence"/>
</dbReference>
<protein>
    <recommendedName>
        <fullName evidence="21">Cytosolic beta-glucosidase</fullName>
        <ecNumber evidence="6">3.2.1.21</ecNumber>
        <ecNumber evidence="5">3.2.1.46</ecNumber>
    </recommendedName>
    <alternativeName>
        <fullName evidence="22">Cytosolic galactosylceramidase</fullName>
    </alternativeName>
    <alternativeName>
        <fullName evidence="24">Cytosolic glucosylceramidase</fullName>
    </alternativeName>
    <alternativeName>
        <fullName evidence="23">Cytosolic glycosylceramidase</fullName>
    </alternativeName>
</protein>
<dbReference type="STRING" id="568069.A0A1J1IDZ4"/>
<accession>A0A1J1IDZ4</accession>
<comment type="similarity">
    <text evidence="4">Belongs to the histone H3 family.</text>
</comment>
<evidence type="ECO:0000256" key="10">
    <source>
        <dbReference type="ARBA" id="ARBA00023125"/>
    </source>
</evidence>
<proteinExistence type="inferred from homology"/>
<dbReference type="SMART" id="SM00428">
    <property type="entry name" value="H3"/>
    <property type="match status" value="1"/>
</dbReference>
<feature type="domain" description="Core Histone H2A/H2B/H3" evidence="28">
    <location>
        <begin position="525"/>
        <end position="597"/>
    </location>
</feature>
<evidence type="ECO:0000256" key="6">
    <source>
        <dbReference type="ARBA" id="ARBA00012744"/>
    </source>
</evidence>
<reference evidence="29 30" key="1">
    <citation type="submission" date="2015-04" db="EMBL/GenBank/DDBJ databases">
        <authorList>
            <person name="Syromyatnikov M.Y."/>
            <person name="Popov V.N."/>
        </authorList>
    </citation>
    <scope>NUCLEOTIDE SEQUENCE [LARGE SCALE GENOMIC DNA]</scope>
</reference>
<dbReference type="SUPFAM" id="SSF47113">
    <property type="entry name" value="Histone-fold"/>
    <property type="match status" value="1"/>
</dbReference>
<keyword evidence="30" id="KW-1185">Reference proteome</keyword>
<keyword evidence="10" id="KW-0238">DNA-binding</keyword>
<dbReference type="AlphaFoldDB" id="A0A1J1IDZ4"/>
<dbReference type="InterPro" id="IPR018120">
    <property type="entry name" value="Glyco_hydro_1_AS"/>
</dbReference>
<keyword evidence="8" id="KW-0732">Signal</keyword>
<dbReference type="PRINTS" id="PR00622">
    <property type="entry name" value="HISTONEH3"/>
</dbReference>
<dbReference type="GO" id="GO:0046982">
    <property type="term" value="F:protein heterodimerization activity"/>
    <property type="evidence" value="ECO:0007669"/>
    <property type="project" value="InterPro"/>
</dbReference>
<dbReference type="InterPro" id="IPR035427">
    <property type="entry name" value="Tim10-like_dom_sf"/>
</dbReference>
<evidence type="ECO:0000256" key="20">
    <source>
        <dbReference type="ARBA" id="ARBA00060858"/>
    </source>
</evidence>
<comment type="catalytic activity">
    <reaction evidence="17">
        <text>a beta-D-xylosyl-(1&lt;-&gt;1')-N-acylsphing-4-enine + cholesterol = cholesteryl 3-beta-D-xyloside + an N-acylsphing-4-enine</text>
        <dbReference type="Rhea" id="RHEA:70239"/>
        <dbReference type="ChEBI" id="CHEBI:16113"/>
        <dbReference type="ChEBI" id="CHEBI:52639"/>
        <dbReference type="ChEBI" id="CHEBI:189067"/>
        <dbReference type="ChEBI" id="CHEBI:189068"/>
    </reaction>
    <physiologicalReaction direction="left-to-right" evidence="17">
        <dbReference type="Rhea" id="RHEA:70240"/>
    </physiologicalReaction>
    <physiologicalReaction direction="right-to-left" evidence="17">
        <dbReference type="Rhea" id="RHEA:70241"/>
    </physiologicalReaction>
</comment>
<dbReference type="EMBL" id="CVRI01000047">
    <property type="protein sequence ID" value="CRK98477.1"/>
    <property type="molecule type" value="Genomic_DNA"/>
</dbReference>
<feature type="non-terminal residue" evidence="29">
    <location>
        <position position="1"/>
    </location>
</feature>
<dbReference type="GO" id="GO:0008422">
    <property type="term" value="F:beta-glucosidase activity"/>
    <property type="evidence" value="ECO:0007669"/>
    <property type="project" value="UniProtKB-EC"/>
</dbReference>
<gene>
    <name evidence="29" type="primary">similar to Myrosinase 1</name>
    <name evidence="29" type="ORF">CLUMA_CG011834</name>
</gene>
<dbReference type="SUPFAM" id="SSF144122">
    <property type="entry name" value="Tim10-like"/>
    <property type="match status" value="1"/>
</dbReference>
<dbReference type="PROSITE" id="PS00653">
    <property type="entry name" value="GLYCOSYL_HYDROL_F1_2"/>
    <property type="match status" value="1"/>
</dbReference>
<dbReference type="GO" id="GO:0016052">
    <property type="term" value="P:carbohydrate catabolic process"/>
    <property type="evidence" value="ECO:0007669"/>
    <property type="project" value="UniProtKB-ARBA"/>
</dbReference>
<dbReference type="Gene3D" id="3.20.20.80">
    <property type="entry name" value="Glycosidases"/>
    <property type="match status" value="1"/>
</dbReference>
<evidence type="ECO:0000256" key="18">
    <source>
        <dbReference type="ARBA" id="ARBA00051666"/>
    </source>
</evidence>
<dbReference type="Pfam" id="PF00232">
    <property type="entry name" value="Glyco_hydro_1"/>
    <property type="match status" value="1"/>
</dbReference>
<dbReference type="SUPFAM" id="SSF51445">
    <property type="entry name" value="(Trans)glycosidases"/>
    <property type="match status" value="1"/>
</dbReference>
<evidence type="ECO:0000256" key="21">
    <source>
        <dbReference type="ARBA" id="ARBA00068094"/>
    </source>
</evidence>
<comment type="similarity">
    <text evidence="20">Belongs to the glycosyl hydrolase 1 family. Klotho subfamily.</text>
</comment>
<comment type="catalytic activity">
    <reaction evidence="19">
        <text>beta-D-glucosyl-(1&lt;-&gt;1)-sphing-4-enine + H2O = sphing-4-enine + D-glucose</text>
        <dbReference type="Rhea" id="RHEA:59288"/>
        <dbReference type="ChEBI" id="CHEBI:4167"/>
        <dbReference type="ChEBI" id="CHEBI:15377"/>
        <dbReference type="ChEBI" id="CHEBI:57756"/>
        <dbReference type="ChEBI" id="CHEBI:83992"/>
    </reaction>
    <physiologicalReaction direction="left-to-right" evidence="19">
        <dbReference type="Rhea" id="RHEA:59289"/>
    </physiologicalReaction>
</comment>
<comment type="catalytic activity">
    <reaction evidence="16">
        <text>beta-D-galactosyl-(1&lt;-&gt;1')-N-octadecanoylsphing-4-enine + H2O = N-octadecanoylsphing-4-enine + D-galactose</text>
        <dbReference type="Rhea" id="RHEA:59292"/>
        <dbReference type="ChEBI" id="CHEBI:4139"/>
        <dbReference type="ChEBI" id="CHEBI:15377"/>
        <dbReference type="ChEBI" id="CHEBI:72961"/>
        <dbReference type="ChEBI" id="CHEBI:84720"/>
    </reaction>
    <physiologicalReaction direction="left-to-right" evidence="16">
        <dbReference type="Rhea" id="RHEA:59293"/>
    </physiologicalReaction>
</comment>
<dbReference type="InterPro" id="IPR009072">
    <property type="entry name" value="Histone-fold"/>
</dbReference>
<dbReference type="GO" id="GO:0005634">
    <property type="term" value="C:nucleus"/>
    <property type="evidence" value="ECO:0007669"/>
    <property type="project" value="UniProtKB-SubCell"/>
</dbReference>
<evidence type="ECO:0000256" key="25">
    <source>
        <dbReference type="PROSITE-ProRule" id="PRU10055"/>
    </source>
</evidence>
<evidence type="ECO:0000256" key="8">
    <source>
        <dbReference type="ARBA" id="ARBA00022729"/>
    </source>
</evidence>
<evidence type="ECO:0000256" key="22">
    <source>
        <dbReference type="ARBA" id="ARBA00079026"/>
    </source>
</evidence>
<evidence type="ECO:0000256" key="12">
    <source>
        <dbReference type="ARBA" id="ARBA00023269"/>
    </source>
</evidence>